<feature type="transmembrane region" description="Helical" evidence="1">
    <location>
        <begin position="111"/>
        <end position="128"/>
    </location>
</feature>
<sequence>MQTTLAIAAGLAVVTGIVHSLLGELLIFRHLRQGTVVPALHAPPLRQRNIRIIWATWHLATVFGWAFAVLLAQLALDPNRPLLPLVLHTTVAAYAGAAMLVLIATRGRHPGWIALLAVAALTWLAAAMP</sequence>
<gene>
    <name evidence="2" type="ORF">ACFFJP_06660</name>
</gene>
<name>A0ABV6BEN9_9GAMM</name>
<comment type="caution">
    <text evidence="2">The sequence shown here is derived from an EMBL/GenBank/DDBJ whole genome shotgun (WGS) entry which is preliminary data.</text>
</comment>
<keyword evidence="1" id="KW-0472">Membrane</keyword>
<dbReference type="RefSeq" id="WP_377241703.1">
    <property type="nucleotide sequence ID" value="NZ_JBHLXP010000001.1"/>
</dbReference>
<evidence type="ECO:0008006" key="4">
    <source>
        <dbReference type="Google" id="ProtNLM"/>
    </source>
</evidence>
<dbReference type="Proteomes" id="UP001589813">
    <property type="component" value="Unassembled WGS sequence"/>
</dbReference>
<evidence type="ECO:0000256" key="1">
    <source>
        <dbReference type="SAM" id="Phobius"/>
    </source>
</evidence>
<organism evidence="2 3">
    <name type="scientific">Rheinheimera tilapiae</name>
    <dbReference type="NCBI Taxonomy" id="875043"/>
    <lineage>
        <taxon>Bacteria</taxon>
        <taxon>Pseudomonadati</taxon>
        <taxon>Pseudomonadota</taxon>
        <taxon>Gammaproteobacteria</taxon>
        <taxon>Chromatiales</taxon>
        <taxon>Chromatiaceae</taxon>
        <taxon>Rheinheimera</taxon>
    </lineage>
</organism>
<keyword evidence="1" id="KW-1133">Transmembrane helix</keyword>
<accession>A0ABV6BEN9</accession>
<protein>
    <recommendedName>
        <fullName evidence="4">DUF3325 domain-containing protein</fullName>
    </recommendedName>
</protein>
<proteinExistence type="predicted"/>
<feature type="transmembrane region" description="Helical" evidence="1">
    <location>
        <begin position="52"/>
        <end position="76"/>
    </location>
</feature>
<evidence type="ECO:0000313" key="3">
    <source>
        <dbReference type="Proteomes" id="UP001589813"/>
    </source>
</evidence>
<keyword evidence="3" id="KW-1185">Reference proteome</keyword>
<reference evidence="2 3" key="1">
    <citation type="submission" date="2024-09" db="EMBL/GenBank/DDBJ databases">
        <authorList>
            <person name="Sun Q."/>
            <person name="Mori K."/>
        </authorList>
    </citation>
    <scope>NUCLEOTIDE SEQUENCE [LARGE SCALE GENOMIC DNA]</scope>
    <source>
        <strain evidence="2 3">KCTC 23315</strain>
    </source>
</reference>
<dbReference type="EMBL" id="JBHLXP010000001">
    <property type="protein sequence ID" value="MFC0047965.1"/>
    <property type="molecule type" value="Genomic_DNA"/>
</dbReference>
<keyword evidence="1" id="KW-0812">Transmembrane</keyword>
<evidence type="ECO:0000313" key="2">
    <source>
        <dbReference type="EMBL" id="MFC0047965.1"/>
    </source>
</evidence>
<feature type="transmembrane region" description="Helical" evidence="1">
    <location>
        <begin position="6"/>
        <end position="31"/>
    </location>
</feature>
<feature type="transmembrane region" description="Helical" evidence="1">
    <location>
        <begin position="82"/>
        <end position="104"/>
    </location>
</feature>